<gene>
    <name evidence="2" type="ORF">E6O75_ATG08955</name>
</gene>
<dbReference type="Proteomes" id="UP000298493">
    <property type="component" value="Unassembled WGS sequence"/>
</dbReference>
<keyword evidence="3" id="KW-1185">Reference proteome</keyword>
<feature type="transmembrane region" description="Helical" evidence="1">
    <location>
        <begin position="32"/>
        <end position="54"/>
    </location>
</feature>
<sequence length="109" mass="11574">MICTGLFTALSSTGLFTALSSSGLFTALSSSGILTALSSTGLFTALSSSGIFTARQEIHMTHSKCAFLSIPRGGHRWETSKIEPWRSTRLTSLSRGTLDCNLTTHCTAI</sequence>
<keyword evidence="1" id="KW-0812">Transmembrane</keyword>
<evidence type="ECO:0000313" key="3">
    <source>
        <dbReference type="Proteomes" id="UP000298493"/>
    </source>
</evidence>
<accession>A0A4Z1NRT4</accession>
<dbReference type="EMBL" id="SNSC02000019">
    <property type="protein sequence ID" value="TID15897.1"/>
    <property type="molecule type" value="Genomic_DNA"/>
</dbReference>
<reference evidence="2 3" key="1">
    <citation type="submission" date="2019-04" db="EMBL/GenBank/DDBJ databases">
        <title>High contiguity whole genome sequence and gene annotation resource for two Venturia nashicola isolates.</title>
        <authorList>
            <person name="Prokchorchik M."/>
            <person name="Won K."/>
            <person name="Lee Y."/>
            <person name="Choi E.D."/>
            <person name="Segonzac C."/>
            <person name="Sohn K.H."/>
        </authorList>
    </citation>
    <scope>NUCLEOTIDE SEQUENCE [LARGE SCALE GENOMIC DNA]</scope>
    <source>
        <strain evidence="2 3">PRI2</strain>
    </source>
</reference>
<name>A0A4Z1NRT4_9PEZI</name>
<keyword evidence="1" id="KW-1133">Transmembrane helix</keyword>
<evidence type="ECO:0000313" key="2">
    <source>
        <dbReference type="EMBL" id="TID15897.1"/>
    </source>
</evidence>
<keyword evidence="1" id="KW-0472">Membrane</keyword>
<dbReference type="AlphaFoldDB" id="A0A4Z1NRT4"/>
<comment type="caution">
    <text evidence="2">The sequence shown here is derived from an EMBL/GenBank/DDBJ whole genome shotgun (WGS) entry which is preliminary data.</text>
</comment>
<organism evidence="2 3">
    <name type="scientific">Venturia nashicola</name>
    <dbReference type="NCBI Taxonomy" id="86259"/>
    <lineage>
        <taxon>Eukaryota</taxon>
        <taxon>Fungi</taxon>
        <taxon>Dikarya</taxon>
        <taxon>Ascomycota</taxon>
        <taxon>Pezizomycotina</taxon>
        <taxon>Dothideomycetes</taxon>
        <taxon>Pleosporomycetidae</taxon>
        <taxon>Venturiales</taxon>
        <taxon>Venturiaceae</taxon>
        <taxon>Venturia</taxon>
    </lineage>
</organism>
<protein>
    <submittedName>
        <fullName evidence="2">Uncharacterized protein</fullName>
    </submittedName>
</protein>
<proteinExistence type="predicted"/>
<evidence type="ECO:0000256" key="1">
    <source>
        <dbReference type="SAM" id="Phobius"/>
    </source>
</evidence>